<gene>
    <name evidence="5" type="ORF">SAMN05660909_03483</name>
</gene>
<name>A0A1H4E443_9BACT</name>
<dbReference type="OrthoDB" id="9806164at2"/>
<dbReference type="NCBIfam" id="TIGR00027">
    <property type="entry name" value="mthyl_TIGR00027"/>
    <property type="match status" value="1"/>
</dbReference>
<dbReference type="InterPro" id="IPR007213">
    <property type="entry name" value="Ppm1/Ppm2/Tcmp"/>
</dbReference>
<keyword evidence="3 5" id="KW-0808">Transferase</keyword>
<dbReference type="PANTHER" id="PTHR43619:SF2">
    <property type="entry name" value="S-ADENOSYL-L-METHIONINE-DEPENDENT METHYLTRANSFERASES SUPERFAMILY PROTEIN"/>
    <property type="match status" value="1"/>
</dbReference>
<dbReference type="GO" id="GO:0032259">
    <property type="term" value="P:methylation"/>
    <property type="evidence" value="ECO:0007669"/>
    <property type="project" value="UniProtKB-KW"/>
</dbReference>
<dbReference type="EMBL" id="FNRL01000016">
    <property type="protein sequence ID" value="SEA79607.1"/>
    <property type="molecule type" value="Genomic_DNA"/>
</dbReference>
<dbReference type="Proteomes" id="UP000199656">
    <property type="component" value="Unassembled WGS sequence"/>
</dbReference>
<dbReference type="InterPro" id="IPR011610">
    <property type="entry name" value="SAM_mthyl_Trfase_ML2640-like"/>
</dbReference>
<dbReference type="GO" id="GO:0008168">
    <property type="term" value="F:methyltransferase activity"/>
    <property type="evidence" value="ECO:0007669"/>
    <property type="project" value="UniProtKB-UniRule"/>
</dbReference>
<evidence type="ECO:0000256" key="3">
    <source>
        <dbReference type="ARBA" id="ARBA00022679"/>
    </source>
</evidence>
<dbReference type="Gene3D" id="3.40.50.150">
    <property type="entry name" value="Vaccinia Virus protein VP39"/>
    <property type="match status" value="1"/>
</dbReference>
<proteinExistence type="inferred from homology"/>
<evidence type="ECO:0000256" key="2">
    <source>
        <dbReference type="ARBA" id="ARBA00022603"/>
    </source>
</evidence>
<sequence>MNRSPARNTGVYMATFRALESTRPVNKRLLYDPYAIKFLPKFHRLLVSLSRFGPVRNCFIAYINARWPGTYTAGVARTRLIDDMVIEAVQHEGINQIIILNARYDTRAHRLKTSRQVNFVEIDHKDLQQRKRKIMKPPPGSRSLPVDYIELDIKTQQLAKVIPSPLLPRHYKTLFIWEALTTTRELNAAETIFEYLKDFPPGTQVIFSYVDKDVLVNPGHYTGFFKINKLLKKTGEQWDFGLHTHELPGFLAQRNMKLRYDGGATDYRALYYGEKSKRMKGYEYFRIVRAEVK</sequence>
<keyword evidence="6" id="KW-1185">Reference proteome</keyword>
<evidence type="ECO:0000256" key="4">
    <source>
        <dbReference type="RuleBase" id="RU362030"/>
    </source>
</evidence>
<organism evidence="5 6">
    <name type="scientific">Chitinophaga terrae</name>
    <name type="common">ex Kim and Jung 2007</name>
    <dbReference type="NCBI Taxonomy" id="408074"/>
    <lineage>
        <taxon>Bacteria</taxon>
        <taxon>Pseudomonadati</taxon>
        <taxon>Bacteroidota</taxon>
        <taxon>Chitinophagia</taxon>
        <taxon>Chitinophagales</taxon>
        <taxon>Chitinophagaceae</taxon>
        <taxon>Chitinophaga</taxon>
    </lineage>
</organism>
<dbReference type="SUPFAM" id="SSF53335">
    <property type="entry name" value="S-adenosyl-L-methionine-dependent methyltransferases"/>
    <property type="match status" value="1"/>
</dbReference>
<dbReference type="PANTHER" id="PTHR43619">
    <property type="entry name" value="S-ADENOSYL-L-METHIONINE-DEPENDENT METHYLTRANSFERASE YKTD-RELATED"/>
    <property type="match status" value="1"/>
</dbReference>
<evidence type="ECO:0000313" key="5">
    <source>
        <dbReference type="EMBL" id="SEA79607.1"/>
    </source>
</evidence>
<evidence type="ECO:0000313" key="6">
    <source>
        <dbReference type="Proteomes" id="UP000199656"/>
    </source>
</evidence>
<keyword evidence="2 4" id="KW-0489">Methyltransferase</keyword>
<dbReference type="InterPro" id="IPR029063">
    <property type="entry name" value="SAM-dependent_MTases_sf"/>
</dbReference>
<accession>A0A1H4E443</accession>
<dbReference type="RefSeq" id="WP_089763204.1">
    <property type="nucleotide sequence ID" value="NZ_BKAT01000029.1"/>
</dbReference>
<comment type="function">
    <text evidence="4">Exhibits S-adenosyl-L-methionine-dependent methyltransferase activity.</text>
</comment>
<protein>
    <recommendedName>
        <fullName evidence="4">S-adenosyl-L-methionine-dependent methyltransferase</fullName>
        <ecNumber evidence="4">2.1.1.-</ecNumber>
    </recommendedName>
</protein>
<evidence type="ECO:0000256" key="1">
    <source>
        <dbReference type="ARBA" id="ARBA00008138"/>
    </source>
</evidence>
<dbReference type="STRING" id="408074.SAMN05660909_03483"/>
<dbReference type="AlphaFoldDB" id="A0A1H4E443"/>
<dbReference type="EC" id="2.1.1.-" evidence="4"/>
<comment type="similarity">
    <text evidence="1 4">Belongs to the UPF0677 family.</text>
</comment>
<dbReference type="Pfam" id="PF04072">
    <property type="entry name" value="LCM"/>
    <property type="match status" value="1"/>
</dbReference>
<reference evidence="6" key="1">
    <citation type="submission" date="2016-10" db="EMBL/GenBank/DDBJ databases">
        <authorList>
            <person name="Varghese N."/>
            <person name="Submissions S."/>
        </authorList>
    </citation>
    <scope>NUCLEOTIDE SEQUENCE [LARGE SCALE GENOMIC DNA]</scope>
    <source>
        <strain evidence="6">DSM 23920</strain>
    </source>
</reference>
<keyword evidence="4" id="KW-0949">S-adenosyl-L-methionine</keyword>